<evidence type="ECO:0000313" key="3">
    <source>
        <dbReference type="EMBL" id="EEF38749.1"/>
    </source>
</evidence>
<dbReference type="SUPFAM" id="SSF48452">
    <property type="entry name" value="TPR-like"/>
    <property type="match status" value="1"/>
</dbReference>
<dbReference type="PROSITE" id="PS51375">
    <property type="entry name" value="PPR"/>
    <property type="match status" value="6"/>
</dbReference>
<dbReference type="GO" id="GO:0003723">
    <property type="term" value="F:RNA binding"/>
    <property type="evidence" value="ECO:0000318"/>
    <property type="project" value="GO_Central"/>
</dbReference>
<dbReference type="FunFam" id="1.25.40.10:FF:000090">
    <property type="entry name" value="Pentatricopeptide repeat-containing protein, chloroplastic"/>
    <property type="match status" value="1"/>
</dbReference>
<dbReference type="Pfam" id="PF13041">
    <property type="entry name" value="PPR_2"/>
    <property type="match status" value="2"/>
</dbReference>
<dbReference type="NCBIfam" id="TIGR00756">
    <property type="entry name" value="PPR"/>
    <property type="match status" value="8"/>
</dbReference>
<feature type="repeat" description="PPR" evidence="2">
    <location>
        <begin position="196"/>
        <end position="230"/>
    </location>
</feature>
<feature type="repeat" description="PPR" evidence="2">
    <location>
        <begin position="130"/>
        <end position="160"/>
    </location>
</feature>
<dbReference type="EMBL" id="EQ973919">
    <property type="protein sequence ID" value="EEF38749.1"/>
    <property type="molecule type" value="Genomic_DNA"/>
</dbReference>
<dbReference type="InterPro" id="IPR002885">
    <property type="entry name" value="PPR_rpt"/>
</dbReference>
<evidence type="ECO:0000313" key="4">
    <source>
        <dbReference type="Proteomes" id="UP000008311"/>
    </source>
</evidence>
<protein>
    <submittedName>
        <fullName evidence="3">Pentatricopeptide repeat-containing protein, putative</fullName>
    </submittedName>
</protein>
<dbReference type="eggNOG" id="KOG4197">
    <property type="taxonomic scope" value="Eukaryota"/>
</dbReference>
<organism evidence="3 4">
    <name type="scientific">Ricinus communis</name>
    <name type="common">Castor bean</name>
    <dbReference type="NCBI Taxonomy" id="3988"/>
    <lineage>
        <taxon>Eukaryota</taxon>
        <taxon>Viridiplantae</taxon>
        <taxon>Streptophyta</taxon>
        <taxon>Embryophyta</taxon>
        <taxon>Tracheophyta</taxon>
        <taxon>Spermatophyta</taxon>
        <taxon>Magnoliopsida</taxon>
        <taxon>eudicotyledons</taxon>
        <taxon>Gunneridae</taxon>
        <taxon>Pentapetalae</taxon>
        <taxon>rosids</taxon>
        <taxon>fabids</taxon>
        <taxon>Malpighiales</taxon>
        <taxon>Euphorbiaceae</taxon>
        <taxon>Acalyphoideae</taxon>
        <taxon>Acalypheae</taxon>
        <taxon>Ricinus</taxon>
    </lineage>
</organism>
<keyword evidence="1" id="KW-0677">Repeat</keyword>
<sequence length="611" mass="69051">MLQLCSNLKSLHAGKQIHQQITVSGWGKDPFMLTKLIQMYADCDHLFSAQRLFDKMPQPNVYAWTAIFGFYLRHGMYDKCVQNYGFMKYSDVLPDNYVFPKVLRACTQLLWFEGGIWIHKDVIVCGCESNLQVCNSLIDMYVKCGNARSARLVFEEMEERDLFSWNSMISGYVSNGLADLAVELLNCMRLDGFEPDVVTWNTLMDAYCQMGRFDEAWEVLKQIEQPNIISWTTLISSYSKIGEHDMSLRVFQDMIIREVVSPDLDCLCSVLVSCRHIGALRSGKEIHGYGTKMETNTVFYSSAGAALLTMYAKCGRIQDAINVFELMDKSDIVTWNAMILGFVELDLGKQAIECFREMQRMDIKNDQTTISTILPVCDLQYGNPIHAYVRKSITLSSVVTVWNAVIHMYCKCGCVRSAYTIFCSMPNKDVVSWNTMIGGFGMHGHGQAALKLLKEMILSGIFPNSTTFTSVLSACSHSGLVDEGFRLFRSMTEDYSITPRMEHYSCIVDMLARAGQFADAVTFIHKMPLEPDKSIWGALLAACRAYQNLDFGRLAAEQLIRMEPKCAGHYVTLSNIYARAGRWDDAGRVRKEIEGKGLVKPSGQSLIETRD</sequence>
<dbReference type="Pfam" id="PF01535">
    <property type="entry name" value="PPR"/>
    <property type="match status" value="3"/>
</dbReference>
<dbReference type="Pfam" id="PF20431">
    <property type="entry name" value="E_motif"/>
    <property type="match status" value="1"/>
</dbReference>
<proteinExistence type="predicted"/>
<gene>
    <name evidence="3" type="ORF">RCOM_1407180</name>
</gene>
<dbReference type="InParanoid" id="B9SC35"/>
<feature type="repeat" description="PPR" evidence="2">
    <location>
        <begin position="429"/>
        <end position="463"/>
    </location>
</feature>
<dbReference type="InterPro" id="IPR046960">
    <property type="entry name" value="PPR_At4g14850-like_plant"/>
</dbReference>
<evidence type="ECO:0000256" key="2">
    <source>
        <dbReference type="PROSITE-ProRule" id="PRU00708"/>
    </source>
</evidence>
<dbReference type="InterPro" id="IPR011990">
    <property type="entry name" value="TPR-like_helical_dom_sf"/>
</dbReference>
<dbReference type="GO" id="GO:0003729">
    <property type="term" value="F:mRNA binding"/>
    <property type="evidence" value="ECO:0007669"/>
    <property type="project" value="UniProtKB-ARBA"/>
</dbReference>
<evidence type="ECO:0000256" key="1">
    <source>
        <dbReference type="ARBA" id="ARBA00022737"/>
    </source>
</evidence>
<dbReference type="AlphaFoldDB" id="B9SC35"/>
<keyword evidence="4" id="KW-1185">Reference proteome</keyword>
<dbReference type="Proteomes" id="UP000008311">
    <property type="component" value="Unassembled WGS sequence"/>
</dbReference>
<dbReference type="Pfam" id="PF12854">
    <property type="entry name" value="PPR_1"/>
    <property type="match status" value="1"/>
</dbReference>
<feature type="repeat" description="PPR" evidence="2">
    <location>
        <begin position="464"/>
        <end position="494"/>
    </location>
</feature>
<name>B9SC35_RICCO</name>
<dbReference type="PANTHER" id="PTHR47926:SF347">
    <property type="entry name" value="PENTATRICOPEPTIDE REPEAT-CONTAINING PROTEIN"/>
    <property type="match status" value="1"/>
</dbReference>
<reference evidence="4" key="1">
    <citation type="journal article" date="2010" name="Nat. Biotechnol.">
        <title>Draft genome sequence of the oilseed species Ricinus communis.</title>
        <authorList>
            <person name="Chan A.P."/>
            <person name="Crabtree J."/>
            <person name="Zhao Q."/>
            <person name="Lorenzi H."/>
            <person name="Orvis J."/>
            <person name="Puiu D."/>
            <person name="Melake-Berhan A."/>
            <person name="Jones K.M."/>
            <person name="Redman J."/>
            <person name="Chen G."/>
            <person name="Cahoon E.B."/>
            <person name="Gedil M."/>
            <person name="Stanke M."/>
            <person name="Haas B.J."/>
            <person name="Wortman J.R."/>
            <person name="Fraser-Liggett C.M."/>
            <person name="Ravel J."/>
            <person name="Rabinowicz P.D."/>
        </authorList>
    </citation>
    <scope>NUCLEOTIDE SEQUENCE [LARGE SCALE GENOMIC DNA]</scope>
    <source>
        <strain evidence="4">cv. Hale</strain>
    </source>
</reference>
<accession>B9SC35</accession>
<dbReference type="FunFam" id="1.25.40.10:FF:000073">
    <property type="entry name" value="Pentatricopeptide repeat-containing protein chloroplastic"/>
    <property type="match status" value="1"/>
</dbReference>
<feature type="repeat" description="PPR" evidence="2">
    <location>
        <begin position="161"/>
        <end position="195"/>
    </location>
</feature>
<feature type="repeat" description="PPR" evidence="2">
    <location>
        <begin position="331"/>
        <end position="365"/>
    </location>
</feature>
<dbReference type="Gene3D" id="1.25.40.10">
    <property type="entry name" value="Tetratricopeptide repeat domain"/>
    <property type="match status" value="6"/>
</dbReference>
<dbReference type="InterPro" id="IPR046848">
    <property type="entry name" value="E_motif"/>
</dbReference>
<dbReference type="GO" id="GO:0009451">
    <property type="term" value="P:RNA modification"/>
    <property type="evidence" value="ECO:0000318"/>
    <property type="project" value="GO_Central"/>
</dbReference>
<dbReference type="PANTHER" id="PTHR47926">
    <property type="entry name" value="PENTATRICOPEPTIDE REPEAT-CONTAINING PROTEIN"/>
    <property type="match status" value="1"/>
</dbReference>